<evidence type="ECO:0000256" key="1">
    <source>
        <dbReference type="ARBA" id="ARBA00004123"/>
    </source>
</evidence>
<evidence type="ECO:0000259" key="8">
    <source>
        <dbReference type="PROSITE" id="PS50102"/>
    </source>
</evidence>
<evidence type="ECO:0000256" key="2">
    <source>
        <dbReference type="ARBA" id="ARBA00020364"/>
    </source>
</evidence>
<gene>
    <name evidence="9" type="ORF">HHI36_020171</name>
</gene>
<comment type="caution">
    <text evidence="9">The sequence shown here is derived from an EMBL/GenBank/DDBJ whole genome shotgun (WGS) entry which is preliminary data.</text>
</comment>
<dbReference type="GO" id="GO:0008380">
    <property type="term" value="P:RNA splicing"/>
    <property type="evidence" value="ECO:0007669"/>
    <property type="project" value="UniProtKB-ARBA"/>
</dbReference>
<dbReference type="PANTHER" id="PTHR16105">
    <property type="entry name" value="RNA-BINDING REGION-CONTAINING PROTEIN 3"/>
    <property type="match status" value="1"/>
</dbReference>
<comment type="subcellular location">
    <subcellularLocation>
        <location evidence="1">Nucleus</location>
    </subcellularLocation>
</comment>
<evidence type="ECO:0000256" key="6">
    <source>
        <dbReference type="PROSITE-ProRule" id="PRU00176"/>
    </source>
</evidence>
<accession>A0ABD2N9X4</accession>
<dbReference type="AlphaFoldDB" id="A0ABD2N9X4"/>
<evidence type="ECO:0000256" key="5">
    <source>
        <dbReference type="ARBA" id="ARBA00023242"/>
    </source>
</evidence>
<dbReference type="SUPFAM" id="SSF54928">
    <property type="entry name" value="RNA-binding domain, RBD"/>
    <property type="match status" value="2"/>
</dbReference>
<evidence type="ECO:0000313" key="9">
    <source>
        <dbReference type="EMBL" id="KAL3275407.1"/>
    </source>
</evidence>
<keyword evidence="10" id="KW-1185">Reference proteome</keyword>
<protein>
    <recommendedName>
        <fullName evidence="2">RNA-binding region-containing protein 3</fullName>
    </recommendedName>
</protein>
<dbReference type="SMART" id="SM00360">
    <property type="entry name" value="RRM"/>
    <property type="match status" value="2"/>
</dbReference>
<evidence type="ECO:0000313" key="10">
    <source>
        <dbReference type="Proteomes" id="UP001516400"/>
    </source>
</evidence>
<dbReference type="CDD" id="cd12239">
    <property type="entry name" value="RRM2_RBM40_like"/>
    <property type="match status" value="1"/>
</dbReference>
<feature type="domain" description="RRM" evidence="8">
    <location>
        <begin position="335"/>
        <end position="418"/>
    </location>
</feature>
<keyword evidence="4 6" id="KW-0694">RNA-binding</keyword>
<sequence>MVFENILRIKHLPKELSDDEKEEFLQHFGATQVKIVKHPKGKVIAFAKFEGAEVAKAVLFRLHQLTVLNSRLSVDYADNDIGEKQSKVKVIEDDDNLQKKCFKNFILKLHSFNHTAGFHQPPPPHLRYEYPKANRPTINNIAHVLATVPKFYTQVLHLMNRMNLPPPFVLETPSLLQVKHQATPSVPQKQSPVPLKQVSSSESEMESDEESKPKNIIPERQIISSRKSIKRPKFIKPNAKQVIPSKIMKSEEIFDQVEKSAQHKIELKVSTDSLEKIETIDDLNVNVKQMAGQESGKMENKKIISDQDLKSNQIPLKDLGVLPVFKDYHPGIPSNRLYIKNIAKNVKLEDLEYIFNRYKTETTEETNSVFDIRLMQEGRMKGQAFITVNSVQVAQKAVEETNGYILKDKPLVVVFARSTAQKLKT</sequence>
<dbReference type="InterPro" id="IPR045164">
    <property type="entry name" value="RBM41/RNPC3"/>
</dbReference>
<reference evidence="9 10" key="1">
    <citation type="journal article" date="2021" name="BMC Biol.">
        <title>Horizontally acquired antibacterial genes associated with adaptive radiation of ladybird beetles.</title>
        <authorList>
            <person name="Li H.S."/>
            <person name="Tang X.F."/>
            <person name="Huang Y.H."/>
            <person name="Xu Z.Y."/>
            <person name="Chen M.L."/>
            <person name="Du X.Y."/>
            <person name="Qiu B.Y."/>
            <person name="Chen P.T."/>
            <person name="Zhang W."/>
            <person name="Slipinski A."/>
            <person name="Escalona H.E."/>
            <person name="Waterhouse R.M."/>
            <person name="Zwick A."/>
            <person name="Pang H."/>
        </authorList>
    </citation>
    <scope>NUCLEOTIDE SEQUENCE [LARGE SCALE GENOMIC DNA]</scope>
    <source>
        <strain evidence="9">SYSU2018</strain>
    </source>
</reference>
<dbReference type="EMBL" id="JABFTP020000083">
    <property type="protein sequence ID" value="KAL3275407.1"/>
    <property type="molecule type" value="Genomic_DNA"/>
</dbReference>
<dbReference type="Gene3D" id="3.30.70.330">
    <property type="match status" value="2"/>
</dbReference>
<evidence type="ECO:0000256" key="3">
    <source>
        <dbReference type="ARBA" id="ARBA00022737"/>
    </source>
</evidence>
<keyword evidence="5" id="KW-0539">Nucleus</keyword>
<feature type="compositionally biased region" description="Polar residues" evidence="7">
    <location>
        <begin position="180"/>
        <end position="191"/>
    </location>
</feature>
<name>A0ABD2N9X4_9CUCU</name>
<evidence type="ECO:0000256" key="4">
    <source>
        <dbReference type="ARBA" id="ARBA00022884"/>
    </source>
</evidence>
<dbReference type="GO" id="GO:0003723">
    <property type="term" value="F:RNA binding"/>
    <property type="evidence" value="ECO:0007669"/>
    <property type="project" value="UniProtKB-UniRule"/>
</dbReference>
<evidence type="ECO:0000256" key="7">
    <source>
        <dbReference type="SAM" id="MobiDB-lite"/>
    </source>
</evidence>
<keyword evidence="3" id="KW-0677">Repeat</keyword>
<feature type="domain" description="RRM" evidence="8">
    <location>
        <begin position="5"/>
        <end position="79"/>
    </location>
</feature>
<feature type="region of interest" description="Disordered" evidence="7">
    <location>
        <begin position="180"/>
        <end position="222"/>
    </location>
</feature>
<dbReference type="GO" id="GO:0005634">
    <property type="term" value="C:nucleus"/>
    <property type="evidence" value="ECO:0007669"/>
    <property type="project" value="UniProtKB-SubCell"/>
</dbReference>
<organism evidence="9 10">
    <name type="scientific">Cryptolaemus montrouzieri</name>
    <dbReference type="NCBI Taxonomy" id="559131"/>
    <lineage>
        <taxon>Eukaryota</taxon>
        <taxon>Metazoa</taxon>
        <taxon>Ecdysozoa</taxon>
        <taxon>Arthropoda</taxon>
        <taxon>Hexapoda</taxon>
        <taxon>Insecta</taxon>
        <taxon>Pterygota</taxon>
        <taxon>Neoptera</taxon>
        <taxon>Endopterygota</taxon>
        <taxon>Coleoptera</taxon>
        <taxon>Polyphaga</taxon>
        <taxon>Cucujiformia</taxon>
        <taxon>Coccinelloidea</taxon>
        <taxon>Coccinellidae</taxon>
        <taxon>Scymninae</taxon>
        <taxon>Scymnini</taxon>
        <taxon>Cryptolaemus</taxon>
    </lineage>
</organism>
<dbReference type="Pfam" id="PF00076">
    <property type="entry name" value="RRM_1"/>
    <property type="match status" value="1"/>
</dbReference>
<dbReference type="Proteomes" id="UP001516400">
    <property type="component" value="Unassembled WGS sequence"/>
</dbReference>
<dbReference type="InterPro" id="IPR000504">
    <property type="entry name" value="RRM_dom"/>
</dbReference>
<proteinExistence type="predicted"/>
<dbReference type="PROSITE" id="PS50102">
    <property type="entry name" value="RRM"/>
    <property type="match status" value="2"/>
</dbReference>
<dbReference type="FunFam" id="3.30.70.330:FF:000207">
    <property type="entry name" value="RNA-binding region (RNP1, RRM)-containing 3"/>
    <property type="match status" value="1"/>
</dbReference>
<dbReference type="InterPro" id="IPR035979">
    <property type="entry name" value="RBD_domain_sf"/>
</dbReference>
<dbReference type="InterPro" id="IPR012677">
    <property type="entry name" value="Nucleotide-bd_a/b_plait_sf"/>
</dbReference>
<dbReference type="PANTHER" id="PTHR16105:SF0">
    <property type="entry name" value="RNA-BINDING REGION-CONTAINING PROTEIN 3"/>
    <property type="match status" value="1"/>
</dbReference>